<dbReference type="Gramene" id="Psat07G0127400-T2">
    <property type="protein sequence ID" value="KAI5384200.1"/>
    <property type="gene ID" value="KIW84_071274"/>
</dbReference>
<keyword evidence="1" id="KW-0663">Pyridoxal phosphate</keyword>
<dbReference type="PANTHER" id="PTHR43586">
    <property type="entry name" value="CYSTEINE DESULFURASE"/>
    <property type="match status" value="1"/>
</dbReference>
<dbReference type="EMBL" id="JAMSHJ010000007">
    <property type="protein sequence ID" value="KAI5384200.1"/>
    <property type="molecule type" value="Genomic_DNA"/>
</dbReference>
<keyword evidence="4" id="KW-1185">Reference proteome</keyword>
<organism evidence="3 4">
    <name type="scientific">Pisum sativum</name>
    <name type="common">Garden pea</name>
    <name type="synonym">Lathyrus oleraceus</name>
    <dbReference type="NCBI Taxonomy" id="3888"/>
    <lineage>
        <taxon>Eukaryota</taxon>
        <taxon>Viridiplantae</taxon>
        <taxon>Streptophyta</taxon>
        <taxon>Embryophyta</taxon>
        <taxon>Tracheophyta</taxon>
        <taxon>Spermatophyta</taxon>
        <taxon>Magnoliopsida</taxon>
        <taxon>eudicotyledons</taxon>
        <taxon>Gunneridae</taxon>
        <taxon>Pentapetalae</taxon>
        <taxon>rosids</taxon>
        <taxon>fabids</taxon>
        <taxon>Fabales</taxon>
        <taxon>Fabaceae</taxon>
        <taxon>Papilionoideae</taxon>
        <taxon>50 kb inversion clade</taxon>
        <taxon>NPAAA clade</taxon>
        <taxon>Hologalegina</taxon>
        <taxon>IRL clade</taxon>
        <taxon>Fabeae</taxon>
        <taxon>Lathyrus</taxon>
    </lineage>
</organism>
<evidence type="ECO:0000313" key="4">
    <source>
        <dbReference type="Proteomes" id="UP001058974"/>
    </source>
</evidence>
<proteinExistence type="predicted"/>
<dbReference type="AlphaFoldDB" id="A0A9D4ZVS8"/>
<feature type="domain" description="Aminotransferase class V" evidence="2">
    <location>
        <begin position="92"/>
        <end position="517"/>
    </location>
</feature>
<dbReference type="PANTHER" id="PTHR43586:SF8">
    <property type="entry name" value="CYSTEINE DESULFURASE 1, CHLOROPLASTIC"/>
    <property type="match status" value="1"/>
</dbReference>
<dbReference type="InterPro" id="IPR000192">
    <property type="entry name" value="Aminotrans_V_dom"/>
</dbReference>
<accession>A0A9D4ZVS8</accession>
<evidence type="ECO:0000259" key="2">
    <source>
        <dbReference type="Pfam" id="PF00266"/>
    </source>
</evidence>
<evidence type="ECO:0000256" key="1">
    <source>
        <dbReference type="ARBA" id="ARBA00022898"/>
    </source>
</evidence>
<protein>
    <recommendedName>
        <fullName evidence="2">Aminotransferase class V domain-containing protein</fullName>
    </recommendedName>
</protein>
<dbReference type="InterPro" id="IPR015422">
    <property type="entry name" value="PyrdxlP-dep_Trfase_small"/>
</dbReference>
<comment type="caution">
    <text evidence="3">The sequence shown here is derived from an EMBL/GenBank/DDBJ whole genome shotgun (WGS) entry which is preliminary data.</text>
</comment>
<dbReference type="Gene3D" id="3.90.1150.10">
    <property type="entry name" value="Aspartate Aminotransferase, domain 1"/>
    <property type="match status" value="1"/>
</dbReference>
<dbReference type="InterPro" id="IPR015421">
    <property type="entry name" value="PyrdxlP-dep_Trfase_major"/>
</dbReference>
<gene>
    <name evidence="3" type="ORF">KIW84_071274</name>
</gene>
<dbReference type="Proteomes" id="UP001058974">
    <property type="component" value="Chromosome 7"/>
</dbReference>
<sequence>MLTTVEHTWSSMKPILAQLCISPNKRKANKKVNNVSSDETCLNNIHSDSLKNLFEIGLPSNESLEEKLCWIQSQIIGNDAEFDSPFGRRKLVYADHTASGRSLHCIENFITKHLLPFYGNTHTSESHVGSRTTRMLHEATEYIKKCLGGGEEEALMLCGSGATAAIKRLQEVMGIAVPSILRERMLRCLDEEERWVVFVGPYEHHSNLLSWRQSLAEVVEIGLDDQGLLDMEALKLQLEAYKDSNRPLLGSFSACSNVTGIYSDTRAIARLLHQYNGFACFDFAASGPYVEIEMRSGKIDGYDAVFISPHKFLGGPDSPGVLLMNKALYYLRSSPPSTCGGGTVNYVNGFNEKDTLYLDDIEERENGGTPPIIQTMRAALAFCVKEFINHKEIEKLEQFYINKALKRLMSNKNIDILGNMNTKRQAILSFVIYSTTNTKNKRGKILGGSFVATLLNDLFGIQSRGGCACAGPYGHNLLNINESQSLDVRSTIQEGYVGVKPGWTRVSFPYYMKEEDFEFILTAIEFLSVYGQRFLPLYKFDLKNGSWRIRKQKLETLIKESKCCCKESKEKTISDYVKVGSEFNVGSKQIGVLRRKSYIDAKCIARRLPKFPPQGMVHLDVDVDPSVLHFIV</sequence>
<name>A0A9D4ZVS8_PEA</name>
<evidence type="ECO:0000313" key="3">
    <source>
        <dbReference type="EMBL" id="KAI5384200.1"/>
    </source>
</evidence>
<reference evidence="3 4" key="1">
    <citation type="journal article" date="2022" name="Nat. Genet.">
        <title>Improved pea reference genome and pan-genome highlight genomic features and evolutionary characteristics.</title>
        <authorList>
            <person name="Yang T."/>
            <person name="Liu R."/>
            <person name="Luo Y."/>
            <person name="Hu S."/>
            <person name="Wang D."/>
            <person name="Wang C."/>
            <person name="Pandey M.K."/>
            <person name="Ge S."/>
            <person name="Xu Q."/>
            <person name="Li N."/>
            <person name="Li G."/>
            <person name="Huang Y."/>
            <person name="Saxena R.K."/>
            <person name="Ji Y."/>
            <person name="Li M."/>
            <person name="Yan X."/>
            <person name="He Y."/>
            <person name="Liu Y."/>
            <person name="Wang X."/>
            <person name="Xiang C."/>
            <person name="Varshney R.K."/>
            <person name="Ding H."/>
            <person name="Gao S."/>
            <person name="Zong X."/>
        </authorList>
    </citation>
    <scope>NUCLEOTIDE SEQUENCE [LARGE SCALE GENOMIC DNA]</scope>
    <source>
        <strain evidence="3 4">cv. Zhongwan 6</strain>
    </source>
</reference>
<dbReference type="OrthoDB" id="420046at2759"/>
<dbReference type="Gene3D" id="3.40.640.10">
    <property type="entry name" value="Type I PLP-dependent aspartate aminotransferase-like (Major domain)"/>
    <property type="match status" value="1"/>
</dbReference>
<dbReference type="InterPro" id="IPR015424">
    <property type="entry name" value="PyrdxlP-dep_Trfase"/>
</dbReference>
<dbReference type="SUPFAM" id="SSF53383">
    <property type="entry name" value="PLP-dependent transferases"/>
    <property type="match status" value="1"/>
</dbReference>
<dbReference type="Pfam" id="PF00266">
    <property type="entry name" value="Aminotran_5"/>
    <property type="match status" value="1"/>
</dbReference>